<protein>
    <recommendedName>
        <fullName evidence="2">diguanylate cyclase</fullName>
        <ecNumber evidence="2">2.7.7.65</ecNumber>
    </recommendedName>
</protein>
<evidence type="ECO:0000256" key="4">
    <source>
        <dbReference type="SAM" id="Phobius"/>
    </source>
</evidence>
<dbReference type="Pfam" id="PF00990">
    <property type="entry name" value="GGDEF"/>
    <property type="match status" value="1"/>
</dbReference>
<dbReference type="Gene3D" id="3.30.70.270">
    <property type="match status" value="1"/>
</dbReference>
<dbReference type="OrthoDB" id="9812260at2"/>
<accession>A0A1G6BTD3</accession>
<comment type="cofactor">
    <cofactor evidence="1">
        <name>Mg(2+)</name>
        <dbReference type="ChEBI" id="CHEBI:18420"/>
    </cofactor>
</comment>
<evidence type="ECO:0000259" key="5">
    <source>
        <dbReference type="PROSITE" id="PS50887"/>
    </source>
</evidence>
<dbReference type="PROSITE" id="PS50887">
    <property type="entry name" value="GGDEF"/>
    <property type="match status" value="1"/>
</dbReference>
<dbReference type="EC" id="2.7.7.65" evidence="2"/>
<dbReference type="AlphaFoldDB" id="A0A1G6BTD3"/>
<dbReference type="GO" id="GO:0052621">
    <property type="term" value="F:diguanylate cyclase activity"/>
    <property type="evidence" value="ECO:0007669"/>
    <property type="project" value="UniProtKB-EC"/>
</dbReference>
<organism evidence="6 7">
    <name type="scientific">Pseudidiomarina indica</name>
    <dbReference type="NCBI Taxonomy" id="1159017"/>
    <lineage>
        <taxon>Bacteria</taxon>
        <taxon>Pseudomonadati</taxon>
        <taxon>Pseudomonadota</taxon>
        <taxon>Gammaproteobacteria</taxon>
        <taxon>Alteromonadales</taxon>
        <taxon>Idiomarinaceae</taxon>
        <taxon>Pseudidiomarina</taxon>
    </lineage>
</organism>
<feature type="transmembrane region" description="Helical" evidence="4">
    <location>
        <begin position="142"/>
        <end position="162"/>
    </location>
</feature>
<dbReference type="EMBL" id="FMXN01000004">
    <property type="protein sequence ID" value="SDB23889.1"/>
    <property type="molecule type" value="Genomic_DNA"/>
</dbReference>
<dbReference type="InterPro" id="IPR029787">
    <property type="entry name" value="Nucleotide_cyclase"/>
</dbReference>
<keyword evidence="4" id="KW-1133">Transmembrane helix</keyword>
<feature type="transmembrane region" description="Helical" evidence="4">
    <location>
        <begin position="75"/>
        <end position="99"/>
    </location>
</feature>
<keyword evidence="4" id="KW-0472">Membrane</keyword>
<dbReference type="STRING" id="1159017.SAMN02927930_00915"/>
<keyword evidence="4" id="KW-0812">Transmembrane</keyword>
<dbReference type="InterPro" id="IPR000160">
    <property type="entry name" value="GGDEF_dom"/>
</dbReference>
<dbReference type="PANTHER" id="PTHR45138">
    <property type="entry name" value="REGULATORY COMPONENTS OF SENSORY TRANSDUCTION SYSTEM"/>
    <property type="match status" value="1"/>
</dbReference>
<dbReference type="RefSeq" id="WP_092592228.1">
    <property type="nucleotide sequence ID" value="NZ_FMXN01000004.1"/>
</dbReference>
<evidence type="ECO:0000256" key="3">
    <source>
        <dbReference type="ARBA" id="ARBA00034247"/>
    </source>
</evidence>
<feature type="domain" description="GGDEF" evidence="5">
    <location>
        <begin position="200"/>
        <end position="332"/>
    </location>
</feature>
<dbReference type="SMART" id="SM00267">
    <property type="entry name" value="GGDEF"/>
    <property type="match status" value="1"/>
</dbReference>
<name>A0A1G6BTD3_9GAMM</name>
<proteinExistence type="predicted"/>
<dbReference type="InterPro" id="IPR050469">
    <property type="entry name" value="Diguanylate_Cyclase"/>
</dbReference>
<gene>
    <name evidence="6" type="ORF">SAMN02927930_00915</name>
</gene>
<dbReference type="CDD" id="cd01949">
    <property type="entry name" value="GGDEF"/>
    <property type="match status" value="1"/>
</dbReference>
<dbReference type="Proteomes" id="UP000199626">
    <property type="component" value="Unassembled WGS sequence"/>
</dbReference>
<feature type="transmembrane region" description="Helical" evidence="4">
    <location>
        <begin position="21"/>
        <end position="39"/>
    </location>
</feature>
<dbReference type="FunFam" id="3.30.70.270:FF:000001">
    <property type="entry name" value="Diguanylate cyclase domain protein"/>
    <property type="match status" value="1"/>
</dbReference>
<dbReference type="SUPFAM" id="SSF55073">
    <property type="entry name" value="Nucleotide cyclase"/>
    <property type="match status" value="1"/>
</dbReference>
<comment type="catalytic activity">
    <reaction evidence="3">
        <text>2 GTP = 3',3'-c-di-GMP + 2 diphosphate</text>
        <dbReference type="Rhea" id="RHEA:24898"/>
        <dbReference type="ChEBI" id="CHEBI:33019"/>
        <dbReference type="ChEBI" id="CHEBI:37565"/>
        <dbReference type="ChEBI" id="CHEBI:58805"/>
        <dbReference type="EC" id="2.7.7.65"/>
    </reaction>
</comment>
<evidence type="ECO:0000256" key="2">
    <source>
        <dbReference type="ARBA" id="ARBA00012528"/>
    </source>
</evidence>
<dbReference type="InterPro" id="IPR043128">
    <property type="entry name" value="Rev_trsase/Diguanyl_cyclase"/>
</dbReference>
<evidence type="ECO:0000313" key="7">
    <source>
        <dbReference type="Proteomes" id="UP000199626"/>
    </source>
</evidence>
<evidence type="ECO:0000256" key="1">
    <source>
        <dbReference type="ARBA" id="ARBA00001946"/>
    </source>
</evidence>
<dbReference type="NCBIfam" id="TIGR00254">
    <property type="entry name" value="GGDEF"/>
    <property type="match status" value="1"/>
</dbReference>
<reference evidence="7" key="1">
    <citation type="submission" date="2016-10" db="EMBL/GenBank/DDBJ databases">
        <authorList>
            <person name="Varghese N."/>
            <person name="Submissions S."/>
        </authorList>
    </citation>
    <scope>NUCLEOTIDE SEQUENCE [LARGE SCALE GENOMIC DNA]</scope>
    <source>
        <strain evidence="7">CGMCC 1.10824</strain>
    </source>
</reference>
<sequence>MARTTVNGMMDDFQGVMPRNMVIAVGIASLLLAVPGFWTGHLRQAIVFVVVGAVLLVLAALYWRRPMPESCRFSIVLLLSALVISLLQYHGTLAVYWVFPLLAISYFLFKGWVAIAVASVATLVVSIAGFLVLPLEHAWRMMAALLIILVLGSVFTTTIGRLQQLLHRLVVTDTLTGLQNRHQVNDVLSRLIHNFRRYQRPASLILLDIDHFKQVNDTHGHLYGDQMLKQLATRLQATLRVNDHVFRVGGEEFLVALPETAFAEALTVAEKIRLAVAERPFEGKDATSQLTVSLGVAQLRGEQSWSEWISVADLALLEAKRKGRNQVVKGRAIVQ</sequence>
<dbReference type="PANTHER" id="PTHR45138:SF9">
    <property type="entry name" value="DIGUANYLATE CYCLASE DGCM-RELATED"/>
    <property type="match status" value="1"/>
</dbReference>
<keyword evidence="7" id="KW-1185">Reference proteome</keyword>
<feature type="transmembrane region" description="Helical" evidence="4">
    <location>
        <begin position="111"/>
        <end position="135"/>
    </location>
</feature>
<feature type="transmembrane region" description="Helical" evidence="4">
    <location>
        <begin position="45"/>
        <end position="63"/>
    </location>
</feature>
<evidence type="ECO:0000313" key="6">
    <source>
        <dbReference type="EMBL" id="SDB23889.1"/>
    </source>
</evidence>